<sequence>MHQHYLPRPQDWKSLIFRQFLYITKNMEQKIFQDILIPYNFDVQEIQQQFGIYQKQIKQEREEYEQELKN</sequence>
<organism evidence="1 2">
    <name type="scientific">Paramecium primaurelia</name>
    <dbReference type="NCBI Taxonomy" id="5886"/>
    <lineage>
        <taxon>Eukaryota</taxon>
        <taxon>Sar</taxon>
        <taxon>Alveolata</taxon>
        <taxon>Ciliophora</taxon>
        <taxon>Intramacronucleata</taxon>
        <taxon>Oligohymenophorea</taxon>
        <taxon>Peniculida</taxon>
        <taxon>Parameciidae</taxon>
        <taxon>Paramecium</taxon>
    </lineage>
</organism>
<evidence type="ECO:0000313" key="2">
    <source>
        <dbReference type="Proteomes" id="UP000688137"/>
    </source>
</evidence>
<dbReference type="Proteomes" id="UP000688137">
    <property type="component" value="Unassembled WGS sequence"/>
</dbReference>
<name>A0A8S1LS38_PARPR</name>
<dbReference type="AlphaFoldDB" id="A0A8S1LS38"/>
<protein>
    <submittedName>
        <fullName evidence="1">Uncharacterized protein</fullName>
    </submittedName>
</protein>
<gene>
    <name evidence="1" type="ORF">PPRIM_AZ9-3.1.T0420089</name>
</gene>
<comment type="caution">
    <text evidence="1">The sequence shown here is derived from an EMBL/GenBank/DDBJ whole genome shotgun (WGS) entry which is preliminary data.</text>
</comment>
<accession>A0A8S1LS38</accession>
<reference evidence="1" key="1">
    <citation type="submission" date="2021-01" db="EMBL/GenBank/DDBJ databases">
        <authorList>
            <consortium name="Genoscope - CEA"/>
            <person name="William W."/>
        </authorList>
    </citation>
    <scope>NUCLEOTIDE SEQUENCE</scope>
</reference>
<proteinExistence type="predicted"/>
<keyword evidence="2" id="KW-1185">Reference proteome</keyword>
<dbReference type="EMBL" id="CAJJDM010000041">
    <property type="protein sequence ID" value="CAD8068303.1"/>
    <property type="molecule type" value="Genomic_DNA"/>
</dbReference>
<evidence type="ECO:0000313" key="1">
    <source>
        <dbReference type="EMBL" id="CAD8068303.1"/>
    </source>
</evidence>